<feature type="compositionally biased region" description="Basic and acidic residues" evidence="1">
    <location>
        <begin position="60"/>
        <end position="109"/>
    </location>
</feature>
<dbReference type="PROSITE" id="PS51782">
    <property type="entry name" value="LYSM"/>
    <property type="match status" value="2"/>
</dbReference>
<feature type="region of interest" description="Disordered" evidence="1">
    <location>
        <begin position="650"/>
        <end position="669"/>
    </location>
</feature>
<organism evidence="3 4">
    <name type="scientific">Paenibacillus chitinolyticus</name>
    <dbReference type="NCBI Taxonomy" id="79263"/>
    <lineage>
        <taxon>Bacteria</taxon>
        <taxon>Bacillati</taxon>
        <taxon>Bacillota</taxon>
        <taxon>Bacilli</taxon>
        <taxon>Bacillales</taxon>
        <taxon>Paenibacillaceae</taxon>
        <taxon>Paenibacillus</taxon>
    </lineage>
</organism>
<reference evidence="3 4" key="1">
    <citation type="submission" date="2018-01" db="EMBL/GenBank/DDBJ databases">
        <title>The whole genome sequencing and assembly of Paenibacillus chitinolyticus KCCM 41400 strain.</title>
        <authorList>
            <person name="Kim J.-Y."/>
            <person name="Park M.-K."/>
            <person name="Lee Y.-J."/>
            <person name="Yi H."/>
            <person name="Bahn Y.-S."/>
            <person name="Kim J.F."/>
            <person name="Lee D.-W."/>
        </authorList>
    </citation>
    <scope>NUCLEOTIDE SEQUENCE [LARGE SCALE GENOMIC DNA]</scope>
    <source>
        <strain evidence="3 4">KCCM 41400</strain>
    </source>
</reference>
<dbReference type="Proteomes" id="UP000288943">
    <property type="component" value="Chromosome"/>
</dbReference>
<dbReference type="CDD" id="cd00118">
    <property type="entry name" value="LysM"/>
    <property type="match status" value="2"/>
</dbReference>
<evidence type="ECO:0000256" key="1">
    <source>
        <dbReference type="SAM" id="MobiDB-lite"/>
    </source>
</evidence>
<name>A0A410X1Z6_9BACL</name>
<sequence>MKIHMVKKGDSLYKIAQKYNVDLDKVIEANPHIANPDQINVGEKVKIPGMPTKPHHHEGQHHDGQHHDGQYHEGHHHDGHHHEGQHHDGYHHGGQHHDGHHHEGQHHEPHHLVKHIVQQGDTLWKLSKAWGIPLKEMIEVNTQLKNPSVLMTGETVYIPKKGHKEQEGVQGYQPHHGGTAHGKKNTAPIQPVVPVPEVVEHKPEVVQPPPSPEINQITKITEINLNLAKVTDHKEEVKIELPAQPAPKVELPVIEQPPVQPVPQPPVPEYQLPQLVLPQIELPSYTPQPPPQHPCEPVVPTPYPAYVKEAEAIPDCGGYPEILPMIQPCPPYAPFVSPYGHHHEMWKKEPCGCDGGLPVPYGHHGAYEGGWGHPQTLPYPSVEIPQGIPSYQAMAAPEEEFIQPAGHIQAQPYPSQPWFPSQPGLYGGMGVGPDLNTPYTDGAYCAEKPAFGQHPGYPEPYMPFGHEGFEHGGYGNVGGWPQSHEQAGGWPQGLMPQQWAEQGQHAPGGYGNVGGWPQSHEQAGGWPQGSMPQQWAEQGQHAPGGYGDVGGWPQSHEQAGGWPQGLAPQQRSEQGQYARGGHEQEGVWTQGYASPQEAEQAAYALGSREQAGVWSQGYASPQEAEQAAYALGGQEQAGVWPQGYASPQEAEQAAYASGSREQGGVWPQGYASPQEVEQAAYAAGSREQADGVWPQGYASPQEAEQAAYASGIREQGGGWPQGYASPQEAEQAAYASVSREQAGGWPQDFAPQQQPVQGQYAPGGYEQGGGWPQGFAPQQQPVQGQYAPGGYGEGGGWPQGFAPQQQPIQGQYAPGGYGEGGGWPQGFAPQPYGSQAFAAGMASIPPSGGKKDCGCGCGGAKKGRGQTPETTNFPAFPSGFVPYAGGAQQSPYTPFTSYGQPDWERIYPPAFPVSYGYGPDQEGAVNPYAQIPQPAYAVSGPQFQGASNGIEGFQGSEQGYGDSEARIHLADQEEESDSFLKTQTKAKKTSAPKKSKAPKSSVRTIIRKSGRSAPKQTVSANVPWMNV</sequence>
<dbReference type="AlphaFoldDB" id="A0A410X1Z6"/>
<dbReference type="Gene3D" id="3.10.350.10">
    <property type="entry name" value="LysM domain"/>
    <property type="match status" value="2"/>
</dbReference>
<feature type="region of interest" description="Disordered" evidence="1">
    <location>
        <begin position="46"/>
        <end position="109"/>
    </location>
</feature>
<dbReference type="OrthoDB" id="2033517at2"/>
<dbReference type="EMBL" id="CP026520">
    <property type="protein sequence ID" value="QAV20635.1"/>
    <property type="molecule type" value="Genomic_DNA"/>
</dbReference>
<dbReference type="InterPro" id="IPR018392">
    <property type="entry name" value="LysM"/>
</dbReference>
<accession>A0A410X1Z6</accession>
<feature type="region of interest" description="Disordered" evidence="1">
    <location>
        <begin position="681"/>
        <end position="829"/>
    </location>
</feature>
<evidence type="ECO:0000313" key="4">
    <source>
        <dbReference type="Proteomes" id="UP000288943"/>
    </source>
</evidence>
<feature type="region of interest" description="Disordered" evidence="1">
    <location>
        <begin position="972"/>
        <end position="1027"/>
    </location>
</feature>
<dbReference type="PANTHER" id="PTHR33734:SF22">
    <property type="entry name" value="MEMBRANE-BOUND LYTIC MUREIN TRANSGLYCOSYLASE D"/>
    <property type="match status" value="1"/>
</dbReference>
<dbReference type="GeneID" id="95377921"/>
<protein>
    <submittedName>
        <fullName evidence="3">LysM peptidoglycan-binding domain-containing protein</fullName>
    </submittedName>
</protein>
<feature type="compositionally biased region" description="Basic residues" evidence="1">
    <location>
        <begin position="984"/>
        <end position="997"/>
    </location>
</feature>
<dbReference type="InterPro" id="IPR036779">
    <property type="entry name" value="LysM_dom_sf"/>
</dbReference>
<dbReference type="RefSeq" id="WP_053228716.1">
    <property type="nucleotide sequence ID" value="NZ_CP026520.1"/>
</dbReference>
<feature type="region of interest" description="Disordered" evidence="1">
    <location>
        <begin position="502"/>
        <end position="583"/>
    </location>
</feature>
<dbReference type="PANTHER" id="PTHR33734">
    <property type="entry name" value="LYSM DOMAIN-CONTAINING GPI-ANCHORED PROTEIN 2"/>
    <property type="match status" value="1"/>
</dbReference>
<gene>
    <name evidence="3" type="ORF">PC41400_24310</name>
</gene>
<dbReference type="SUPFAM" id="SSF54106">
    <property type="entry name" value="LysM domain"/>
    <property type="match status" value="2"/>
</dbReference>
<feature type="compositionally biased region" description="Gly residues" evidence="1">
    <location>
        <begin position="787"/>
        <end position="798"/>
    </location>
</feature>
<dbReference type="SMART" id="SM00257">
    <property type="entry name" value="LysM"/>
    <property type="match status" value="2"/>
</dbReference>
<evidence type="ECO:0000313" key="3">
    <source>
        <dbReference type="EMBL" id="QAV20635.1"/>
    </source>
</evidence>
<evidence type="ECO:0000259" key="2">
    <source>
        <dbReference type="PROSITE" id="PS51782"/>
    </source>
</evidence>
<feature type="compositionally biased region" description="Gly residues" evidence="1">
    <location>
        <begin position="813"/>
        <end position="824"/>
    </location>
</feature>
<feature type="region of interest" description="Disordered" evidence="1">
    <location>
        <begin position="167"/>
        <end position="188"/>
    </location>
</feature>
<dbReference type="GO" id="GO:0008932">
    <property type="term" value="F:lytic endotransglycosylase activity"/>
    <property type="evidence" value="ECO:0007669"/>
    <property type="project" value="TreeGrafter"/>
</dbReference>
<proteinExistence type="predicted"/>
<dbReference type="Pfam" id="PF01476">
    <property type="entry name" value="LysM"/>
    <property type="match status" value="2"/>
</dbReference>
<feature type="domain" description="LysM" evidence="2">
    <location>
        <begin position="113"/>
        <end position="158"/>
    </location>
</feature>
<feature type="domain" description="LysM" evidence="2">
    <location>
        <begin position="2"/>
        <end position="47"/>
    </location>
</feature>
<dbReference type="KEGG" id="pchi:PC41400_24310"/>